<dbReference type="PANTHER" id="PTHR30383:SF24">
    <property type="entry name" value="THIOESTERASE 1_PROTEASE 1_LYSOPHOSPHOLIPASE L1"/>
    <property type="match status" value="1"/>
</dbReference>
<dbReference type="CDD" id="cd01822">
    <property type="entry name" value="Lysophospholipase_L1_like"/>
    <property type="match status" value="1"/>
</dbReference>
<gene>
    <name evidence="2" type="ORF">CLV82_2184</name>
</gene>
<dbReference type="PROSITE" id="PS51257">
    <property type="entry name" value="PROKAR_LIPOPROTEIN"/>
    <property type="match status" value="1"/>
</dbReference>
<dbReference type="Pfam" id="PF13472">
    <property type="entry name" value="Lipase_GDSL_2"/>
    <property type="match status" value="1"/>
</dbReference>
<evidence type="ECO:0000259" key="1">
    <source>
        <dbReference type="Pfam" id="PF13472"/>
    </source>
</evidence>
<feature type="domain" description="SGNH hydrolase-type esterase" evidence="1">
    <location>
        <begin position="52"/>
        <end position="215"/>
    </location>
</feature>
<name>A0A4R6TKU6_9FLAO</name>
<dbReference type="SUPFAM" id="SSF52266">
    <property type="entry name" value="SGNH hydrolase"/>
    <property type="match status" value="1"/>
</dbReference>
<dbReference type="PANTHER" id="PTHR30383">
    <property type="entry name" value="THIOESTERASE 1/PROTEASE 1/LYSOPHOSPHOLIPASE L1"/>
    <property type="match status" value="1"/>
</dbReference>
<keyword evidence="3" id="KW-1185">Reference proteome</keyword>
<dbReference type="Proteomes" id="UP000295468">
    <property type="component" value="Unassembled WGS sequence"/>
</dbReference>
<dbReference type="GO" id="GO:0004622">
    <property type="term" value="F:phosphatidylcholine lysophospholipase activity"/>
    <property type="evidence" value="ECO:0007669"/>
    <property type="project" value="TreeGrafter"/>
</dbReference>
<evidence type="ECO:0000313" key="2">
    <source>
        <dbReference type="EMBL" id="TDQ31476.1"/>
    </source>
</evidence>
<dbReference type="AlphaFoldDB" id="A0A4R6TKU6"/>
<organism evidence="2 3">
    <name type="scientific">Zeaxanthinibacter enoshimensis</name>
    <dbReference type="NCBI Taxonomy" id="392009"/>
    <lineage>
        <taxon>Bacteria</taxon>
        <taxon>Pseudomonadati</taxon>
        <taxon>Bacteroidota</taxon>
        <taxon>Flavobacteriia</taxon>
        <taxon>Flavobacteriales</taxon>
        <taxon>Flavobacteriaceae</taxon>
        <taxon>Zeaxanthinibacter</taxon>
    </lineage>
</organism>
<dbReference type="InterPro" id="IPR051532">
    <property type="entry name" value="Ester_Hydrolysis_Enzymes"/>
</dbReference>
<dbReference type="Gene3D" id="3.40.50.1110">
    <property type="entry name" value="SGNH hydrolase"/>
    <property type="match status" value="1"/>
</dbReference>
<dbReference type="RefSeq" id="WP_133644295.1">
    <property type="nucleotide sequence ID" value="NZ_SNYI01000002.1"/>
</dbReference>
<sequence length="242" mass="26619">MNPLVKYFCPIVFFLLCSCGPEPKKEPEKNTEENTEEVAGSQVTDDRNIILIFGNSLTAGLGVAQEDAYPALLQKMLDSAGYQYTVVNAGLSGDTTASGRSRLDWILKQDIEIFILELGANDGLRGIPLSESRKNLINMIRTVREQNQETAILLAGMQLPPNLGPEYTGSFKNMYPEIAEQENVILIPFLLQGVAGDSRLNQEDGIHPTEEGHKVMAKTVWPFLLKAITESQMDPVPDAALP</sequence>
<evidence type="ECO:0000313" key="3">
    <source>
        <dbReference type="Proteomes" id="UP000295468"/>
    </source>
</evidence>
<proteinExistence type="predicted"/>
<accession>A0A4R6TKU6</accession>
<dbReference type="InterPro" id="IPR036514">
    <property type="entry name" value="SGNH_hydro_sf"/>
</dbReference>
<protein>
    <submittedName>
        <fullName evidence="2">Acyl-CoA thioesterase-1</fullName>
    </submittedName>
</protein>
<dbReference type="InterPro" id="IPR013830">
    <property type="entry name" value="SGNH_hydro"/>
</dbReference>
<dbReference type="OrthoDB" id="9786188at2"/>
<reference evidence="2 3" key="1">
    <citation type="submission" date="2019-03" db="EMBL/GenBank/DDBJ databases">
        <title>Genomic Encyclopedia of Archaeal and Bacterial Type Strains, Phase II (KMG-II): from individual species to whole genera.</title>
        <authorList>
            <person name="Goeker M."/>
        </authorList>
    </citation>
    <scope>NUCLEOTIDE SEQUENCE [LARGE SCALE GENOMIC DNA]</scope>
    <source>
        <strain evidence="2 3">DSM 18435</strain>
    </source>
</reference>
<comment type="caution">
    <text evidence="2">The sequence shown here is derived from an EMBL/GenBank/DDBJ whole genome shotgun (WGS) entry which is preliminary data.</text>
</comment>
<dbReference type="EMBL" id="SNYI01000002">
    <property type="protein sequence ID" value="TDQ31476.1"/>
    <property type="molecule type" value="Genomic_DNA"/>
</dbReference>